<dbReference type="GO" id="GO:0003700">
    <property type="term" value="F:DNA-binding transcription factor activity"/>
    <property type="evidence" value="ECO:0007669"/>
    <property type="project" value="InterPro"/>
</dbReference>
<organism evidence="3 4">
    <name type="scientific">Nezara viridula</name>
    <name type="common">Southern green stink bug</name>
    <name type="synonym">Cimex viridulus</name>
    <dbReference type="NCBI Taxonomy" id="85310"/>
    <lineage>
        <taxon>Eukaryota</taxon>
        <taxon>Metazoa</taxon>
        <taxon>Ecdysozoa</taxon>
        <taxon>Arthropoda</taxon>
        <taxon>Hexapoda</taxon>
        <taxon>Insecta</taxon>
        <taxon>Pterygota</taxon>
        <taxon>Neoptera</taxon>
        <taxon>Paraneoptera</taxon>
        <taxon>Hemiptera</taxon>
        <taxon>Heteroptera</taxon>
        <taxon>Panheteroptera</taxon>
        <taxon>Pentatomomorpha</taxon>
        <taxon>Pentatomoidea</taxon>
        <taxon>Pentatomidae</taxon>
        <taxon>Pentatominae</taxon>
        <taxon>Nezara</taxon>
    </lineage>
</organism>
<dbReference type="GO" id="GO:0005634">
    <property type="term" value="C:nucleus"/>
    <property type="evidence" value="ECO:0007669"/>
    <property type="project" value="UniProtKB-ARBA"/>
</dbReference>
<evidence type="ECO:0000313" key="3">
    <source>
        <dbReference type="EMBL" id="CAH1404252.1"/>
    </source>
</evidence>
<keyword evidence="4" id="KW-1185">Reference proteome</keyword>
<gene>
    <name evidence="3" type="ORF">NEZAVI_LOCUS12694</name>
</gene>
<dbReference type="SUPFAM" id="SSF57959">
    <property type="entry name" value="Leucine zipper domain"/>
    <property type="match status" value="1"/>
</dbReference>
<dbReference type="Proteomes" id="UP001152798">
    <property type="component" value="Chromosome 6"/>
</dbReference>
<feature type="region of interest" description="Disordered" evidence="1">
    <location>
        <begin position="1"/>
        <end position="75"/>
    </location>
</feature>
<dbReference type="PROSITE" id="PS00036">
    <property type="entry name" value="BZIP_BASIC"/>
    <property type="match status" value="1"/>
</dbReference>
<dbReference type="EMBL" id="OV725082">
    <property type="protein sequence ID" value="CAH1404252.1"/>
    <property type="molecule type" value="Genomic_DNA"/>
</dbReference>
<feature type="domain" description="BZIP" evidence="2">
    <location>
        <begin position="59"/>
        <end position="118"/>
    </location>
</feature>
<feature type="compositionally biased region" description="Polar residues" evidence="1">
    <location>
        <begin position="1"/>
        <end position="13"/>
    </location>
</feature>
<dbReference type="Gene3D" id="1.20.5.170">
    <property type="match status" value="1"/>
</dbReference>
<evidence type="ECO:0000256" key="1">
    <source>
        <dbReference type="SAM" id="MobiDB-lite"/>
    </source>
</evidence>
<evidence type="ECO:0000313" key="4">
    <source>
        <dbReference type="Proteomes" id="UP001152798"/>
    </source>
</evidence>
<evidence type="ECO:0000259" key="2">
    <source>
        <dbReference type="PROSITE" id="PS50217"/>
    </source>
</evidence>
<feature type="compositionally biased region" description="Basic and acidic residues" evidence="1">
    <location>
        <begin position="47"/>
        <end position="75"/>
    </location>
</feature>
<sequence length="136" mass="15844">MDTWNTESSSFQQEYGPFYEPDQGPVYHQLEPPMIYPMTPGPNSQEARIHRLSKEEAVRSKLEKRRERNRQASARYRERKEQLLAYLEAETRKMAQEVADLEARLQRGMKELAQLKAEANGGYEVVTHNGNQYIGL</sequence>
<name>A0A9P0HM96_NEZVI</name>
<proteinExistence type="predicted"/>
<dbReference type="OrthoDB" id="10355078at2759"/>
<dbReference type="SMART" id="SM00338">
    <property type="entry name" value="BRLZ"/>
    <property type="match status" value="1"/>
</dbReference>
<protein>
    <recommendedName>
        <fullName evidence="2">BZIP domain-containing protein</fullName>
    </recommendedName>
</protein>
<dbReference type="InterPro" id="IPR046347">
    <property type="entry name" value="bZIP_sf"/>
</dbReference>
<dbReference type="InterPro" id="IPR004827">
    <property type="entry name" value="bZIP"/>
</dbReference>
<dbReference type="PROSITE" id="PS50217">
    <property type="entry name" value="BZIP"/>
    <property type="match status" value="1"/>
</dbReference>
<reference evidence="3" key="1">
    <citation type="submission" date="2022-01" db="EMBL/GenBank/DDBJ databases">
        <authorList>
            <person name="King R."/>
        </authorList>
    </citation>
    <scope>NUCLEOTIDE SEQUENCE</scope>
</reference>
<accession>A0A9P0HM96</accession>
<dbReference type="AlphaFoldDB" id="A0A9P0HM96"/>